<organism evidence="3 4">
    <name type="scientific">Posidoniimonas polymericola</name>
    <dbReference type="NCBI Taxonomy" id="2528002"/>
    <lineage>
        <taxon>Bacteria</taxon>
        <taxon>Pseudomonadati</taxon>
        <taxon>Planctomycetota</taxon>
        <taxon>Planctomycetia</taxon>
        <taxon>Pirellulales</taxon>
        <taxon>Lacipirellulaceae</taxon>
        <taxon>Posidoniimonas</taxon>
    </lineage>
</organism>
<dbReference type="PANTHER" id="PTHR34512">
    <property type="entry name" value="CELL SURFACE PROTEIN"/>
    <property type="match status" value="1"/>
</dbReference>
<evidence type="ECO:0000256" key="1">
    <source>
        <dbReference type="SAM" id="Phobius"/>
    </source>
</evidence>
<dbReference type="SUPFAM" id="SSF50998">
    <property type="entry name" value="Quinoprotein alcohol dehydrogenase-like"/>
    <property type="match status" value="2"/>
</dbReference>
<keyword evidence="1" id="KW-1133">Transmembrane helix</keyword>
<evidence type="ECO:0000259" key="2">
    <source>
        <dbReference type="Pfam" id="PF13360"/>
    </source>
</evidence>
<accession>A0A5C5YLV2</accession>
<feature type="domain" description="Pyrrolo-quinoline quinone repeat" evidence="2">
    <location>
        <begin position="454"/>
        <end position="571"/>
    </location>
</feature>
<gene>
    <name evidence="3" type="ORF">Pla123a_26170</name>
</gene>
<dbReference type="InterPro" id="IPR002372">
    <property type="entry name" value="PQQ_rpt_dom"/>
</dbReference>
<dbReference type="Gene3D" id="2.130.10.10">
    <property type="entry name" value="YVTN repeat-like/Quinoprotein amine dehydrogenase"/>
    <property type="match status" value="2"/>
</dbReference>
<evidence type="ECO:0000313" key="3">
    <source>
        <dbReference type="EMBL" id="TWT75835.1"/>
    </source>
</evidence>
<feature type="transmembrane region" description="Helical" evidence="1">
    <location>
        <begin position="27"/>
        <end position="47"/>
    </location>
</feature>
<name>A0A5C5YLV2_9BACT</name>
<keyword evidence="1" id="KW-0812">Transmembrane</keyword>
<sequence length="1442" mass="155542">MSAASLPPVDLTSRPVRGTRIRQTGMLLVAVFWLFGCWFSLAAAVAVEESEADQATLADRHSLYYGVHLPEERVLSRGVTIATQLLEDARYAESLPVLIRVLHAPEDALPSYSAGDAQPGASAGGDSPSALRSLKALAAQIIKDLPEEGRQAYQLEVRAQSERELSKALRQGTHEIREVVARYPHTEACRLALWVLAQRAFEAREFAECVVCLDHLLECELPPRQRDQVLGQRTLAQLASLSAAELRTLSPEQRSDYEQMLKQAGSFANTADAVRAAFADFRASDRQEWLAAGGGPRRNPVLASETPHLWAGWVSSAASLKGWVAAASLSRDEAPQASAASPLVVGDWVVVRAREGLEGIHRHTGKLVWQCELPSHESESPSTHQLRRIQGDAASLKNALRSESRDAISSRTSSNGRLVFAVAAREPQSRRTTVNAWSNFRVGARSADRGLQNQIVAVDALSEGKLRWRTSDQTALDGFYFLDCPLVIGDRLFVLGEQEQSICLLQLDPRSGQLLWTQTIATVDSPVQEEAMRRMVGGCLSYAEGRIICSTGVGLVAAVDPLRRTLEWVYRFPVEGGVQLGRSTPWGRRGSDRWPRDAGRQWLWNQVLVTDGQVLVGSPESRRLHCIGLADGGERWAASNSWPQLLCAADAGIAVVARPDAVVGVSIADGKSLWTAPIPGGAHPAGKGAWFEGVYLLPLSTGDAMLIHPGNGEVAAVLHAGPDGVLGNIAFDGVSIFSQSFTGVSRFDVQQQPGSLLLQQAEIASVQGLHEQAVTRLLEGYQQSGAGALFAHRIRELVSRQLGLAGGDKASLEQLEQLYKGRPSPFLLRQARLDAAVAAKDRAVVLREVADYCRSPCMGDLVAVDAKRAVRQSAIYRLAARSVLSREERERLRRRLLVDAGPRRHEVVDAVLGDAAGSPASDAPQARPTDKRWAVAQVGYEVRPRVDRVRRRSRTGSNLGEFELPLLQNAESQPPPTDRFVMSTAGELLILNELGEIRSQLELSKSSPERLMRLAADGEPVAGRIGAHAYLSTGDDVLSVDLGDPESGAQWSAKRALQQVDVEGVADNAVGLTVVARAAAQREVRLVGVSPRGVTVAGRDMVACLDPESGRVVWMVTGVEVNETPSADERFVYSAAGEQQGWRLDLASGVRSGHTSPRGDRIAEARGRVATIESDGERAVFSVVELATGRSLLEVEIGPNPLHSRSGSLLSLLDASGELRVIDLQDAESGAARVVVRDKLPLDAEPLSLTAERISGRLLVGVNTTPAHVHRAAGVTPIDENPIQTGPLYCYDLATGEPSWPAPATISGKALLARQPPVSPLVLLAASVESRDATGRYDSFQLVAVDLYSGRTLRRERGPRDDKGRRYRIQLNEGPRPFCLIALDNSYLMLTAAAAPVAPGPPAAANAEQSIEGNLWNVGRAIGKLLGDVPKGEDAPEPEDDD</sequence>
<dbReference type="Pfam" id="PF13360">
    <property type="entry name" value="PQQ_2"/>
    <property type="match status" value="2"/>
</dbReference>
<reference evidence="3 4" key="1">
    <citation type="submission" date="2019-02" db="EMBL/GenBank/DDBJ databases">
        <title>Deep-cultivation of Planctomycetes and their phenomic and genomic characterization uncovers novel biology.</title>
        <authorList>
            <person name="Wiegand S."/>
            <person name="Jogler M."/>
            <person name="Boedeker C."/>
            <person name="Pinto D."/>
            <person name="Vollmers J."/>
            <person name="Rivas-Marin E."/>
            <person name="Kohn T."/>
            <person name="Peeters S.H."/>
            <person name="Heuer A."/>
            <person name="Rast P."/>
            <person name="Oberbeckmann S."/>
            <person name="Bunk B."/>
            <person name="Jeske O."/>
            <person name="Meyerdierks A."/>
            <person name="Storesund J.E."/>
            <person name="Kallscheuer N."/>
            <person name="Luecker S."/>
            <person name="Lage O.M."/>
            <person name="Pohl T."/>
            <person name="Merkel B.J."/>
            <person name="Hornburger P."/>
            <person name="Mueller R.-W."/>
            <person name="Bruemmer F."/>
            <person name="Labrenz M."/>
            <person name="Spormann A.M."/>
            <person name="Op Den Camp H."/>
            <person name="Overmann J."/>
            <person name="Amann R."/>
            <person name="Jetten M.S.M."/>
            <person name="Mascher T."/>
            <person name="Medema M.H."/>
            <person name="Devos D.P."/>
            <person name="Kaster A.-K."/>
            <person name="Ovreas L."/>
            <person name="Rohde M."/>
            <person name="Galperin M.Y."/>
            <person name="Jogler C."/>
        </authorList>
    </citation>
    <scope>NUCLEOTIDE SEQUENCE [LARGE SCALE GENOMIC DNA]</scope>
    <source>
        <strain evidence="3 4">Pla123a</strain>
    </source>
</reference>
<dbReference type="InterPro" id="IPR015943">
    <property type="entry name" value="WD40/YVTN_repeat-like_dom_sf"/>
</dbReference>
<dbReference type="PANTHER" id="PTHR34512:SF30">
    <property type="entry name" value="OUTER MEMBRANE PROTEIN ASSEMBLY FACTOR BAMB"/>
    <property type="match status" value="1"/>
</dbReference>
<dbReference type="SUPFAM" id="SSF50969">
    <property type="entry name" value="YVTN repeat-like/Quinoprotein amine dehydrogenase"/>
    <property type="match status" value="1"/>
</dbReference>
<comment type="caution">
    <text evidence="3">The sequence shown here is derived from an EMBL/GenBank/DDBJ whole genome shotgun (WGS) entry which is preliminary data.</text>
</comment>
<evidence type="ECO:0000313" key="4">
    <source>
        <dbReference type="Proteomes" id="UP000318478"/>
    </source>
</evidence>
<dbReference type="EMBL" id="SJPO01000006">
    <property type="protein sequence ID" value="TWT75835.1"/>
    <property type="molecule type" value="Genomic_DNA"/>
</dbReference>
<dbReference type="Proteomes" id="UP000318478">
    <property type="component" value="Unassembled WGS sequence"/>
</dbReference>
<dbReference type="InterPro" id="IPR011044">
    <property type="entry name" value="Quino_amine_DH_bsu"/>
</dbReference>
<proteinExistence type="predicted"/>
<dbReference type="InterPro" id="IPR011047">
    <property type="entry name" value="Quinoprotein_ADH-like_sf"/>
</dbReference>
<protein>
    <recommendedName>
        <fullName evidence="2">Pyrrolo-quinoline quinone repeat domain-containing protein</fullName>
    </recommendedName>
</protein>
<keyword evidence="1" id="KW-0472">Membrane</keyword>
<feature type="domain" description="Pyrrolo-quinoline quinone repeat" evidence="2">
    <location>
        <begin position="1092"/>
        <end position="1300"/>
    </location>
</feature>
<keyword evidence="4" id="KW-1185">Reference proteome</keyword>